<accession>A0ABV9XY28</accession>
<sequence length="411" mass="46377">MGSRLPIAVRPAANEIAMSYLARLAALHAMPMRELWDQVSARRRAYGAGRMLDTTLFTEVVNQPRARLDRAVVELRRPRPDWWSLRHEPQRGCHRCDAAHPGGTPLRLLGHHDYLCTRHRIWIGPPDQAEHPQPDLHGLPEVVTAQHAHRRLLRRLGPAATYDAVLTGFFLCAHRWQHHDPTGPGDAHHRWDRRARLLIPPGTETATFSPSRLFAATYPEAVALAGLLGPLHGRRLAAGGPDDQRRFAAEIARRLGLTDYRPLRSGDAIAHWIDQRCWQPPVLPHSSYRRERTFGGKTYRKPVATAEQTRRNTAAAFAEHRRGGAMILFHRTMAPLFGLTRALATSDTLTELDITPSYTRQHGTRSPLEAGHLRPEPTPTTWLDTATEPLPWTNQTGPRHSYRDHPYFPGG</sequence>
<name>A0ABV9XY28_9PSEU</name>
<evidence type="ECO:0008006" key="4">
    <source>
        <dbReference type="Google" id="ProtNLM"/>
    </source>
</evidence>
<evidence type="ECO:0000313" key="3">
    <source>
        <dbReference type="Proteomes" id="UP001595833"/>
    </source>
</evidence>
<organism evidence="2 3">
    <name type="scientific">Saccharothrix xinjiangensis</name>
    <dbReference type="NCBI Taxonomy" id="204798"/>
    <lineage>
        <taxon>Bacteria</taxon>
        <taxon>Bacillati</taxon>
        <taxon>Actinomycetota</taxon>
        <taxon>Actinomycetes</taxon>
        <taxon>Pseudonocardiales</taxon>
        <taxon>Pseudonocardiaceae</taxon>
        <taxon>Saccharothrix</taxon>
    </lineage>
</organism>
<evidence type="ECO:0000313" key="2">
    <source>
        <dbReference type="EMBL" id="MFC5054333.1"/>
    </source>
</evidence>
<comment type="caution">
    <text evidence="2">The sequence shown here is derived from an EMBL/GenBank/DDBJ whole genome shotgun (WGS) entry which is preliminary data.</text>
</comment>
<evidence type="ECO:0000256" key="1">
    <source>
        <dbReference type="SAM" id="MobiDB-lite"/>
    </source>
</evidence>
<feature type="region of interest" description="Disordered" evidence="1">
    <location>
        <begin position="355"/>
        <end position="411"/>
    </location>
</feature>
<proteinExistence type="predicted"/>
<feature type="compositionally biased region" description="Basic and acidic residues" evidence="1">
    <location>
        <begin position="401"/>
        <end position="411"/>
    </location>
</feature>
<reference evidence="3" key="1">
    <citation type="journal article" date="2019" name="Int. J. Syst. Evol. Microbiol.">
        <title>The Global Catalogue of Microorganisms (GCM) 10K type strain sequencing project: providing services to taxonomists for standard genome sequencing and annotation.</title>
        <authorList>
            <consortium name="The Broad Institute Genomics Platform"/>
            <consortium name="The Broad Institute Genome Sequencing Center for Infectious Disease"/>
            <person name="Wu L."/>
            <person name="Ma J."/>
        </authorList>
    </citation>
    <scope>NUCLEOTIDE SEQUENCE [LARGE SCALE GENOMIC DNA]</scope>
    <source>
        <strain evidence="3">KCTC 12848</strain>
    </source>
</reference>
<dbReference type="Proteomes" id="UP001595833">
    <property type="component" value="Unassembled WGS sequence"/>
</dbReference>
<keyword evidence="3" id="KW-1185">Reference proteome</keyword>
<gene>
    <name evidence="2" type="ORF">ACFPFM_11260</name>
</gene>
<dbReference type="EMBL" id="JBHSJB010000010">
    <property type="protein sequence ID" value="MFC5054333.1"/>
    <property type="molecule type" value="Genomic_DNA"/>
</dbReference>
<dbReference type="RefSeq" id="WP_344041640.1">
    <property type="nucleotide sequence ID" value="NZ_BAAAKE010000029.1"/>
</dbReference>
<protein>
    <recommendedName>
        <fullName evidence="4">TniQ protein</fullName>
    </recommendedName>
</protein>